<feature type="domain" description="Oxo-4-hydroxy-4-carboxy-5-ureidoimidazoline decarboxylase" evidence="8">
    <location>
        <begin position="7"/>
        <end position="157"/>
    </location>
</feature>
<dbReference type="InterPro" id="IPR036778">
    <property type="entry name" value="OHCU_decarboxylase_sf"/>
</dbReference>
<dbReference type="NCBIfam" id="TIGR03180">
    <property type="entry name" value="UraD_2"/>
    <property type="match status" value="1"/>
</dbReference>
<evidence type="ECO:0000256" key="1">
    <source>
        <dbReference type="ARBA" id="ARBA00001163"/>
    </source>
</evidence>
<evidence type="ECO:0000256" key="3">
    <source>
        <dbReference type="ARBA" id="ARBA00012257"/>
    </source>
</evidence>
<evidence type="ECO:0000256" key="7">
    <source>
        <dbReference type="SAM" id="MobiDB-lite"/>
    </source>
</evidence>
<reference evidence="9 11" key="1">
    <citation type="submission" date="2020-01" db="EMBL/GenBank/DDBJ databases">
        <title>the WGS Modestobacter muralis CPCC 204518.</title>
        <authorList>
            <person name="Jiang Z."/>
        </authorList>
    </citation>
    <scope>NUCLEOTIDE SEQUENCE [LARGE SCALE GENOMIC DNA]</scope>
    <source>
        <strain evidence="9 11">DSM 100205</strain>
    </source>
</reference>
<gene>
    <name evidence="9" type="primary">uraD</name>
    <name evidence="10" type="ORF">G3R41_06925</name>
    <name evidence="9" type="ORF">GCU67_06925</name>
</gene>
<dbReference type="GO" id="GO:0019628">
    <property type="term" value="P:urate catabolic process"/>
    <property type="evidence" value="ECO:0007669"/>
    <property type="project" value="TreeGrafter"/>
</dbReference>
<sequence length="162" mass="17553">MARFNDAPQAEAAEQAFGWLGAPAFAMVLTAGRPYASVGALVTRAAELTRALSWGHVSAALDAHPRIGDRVEGSSASAEASRREQSGMADADDEVRTAIAEGNRAYEERFGHVFLIRAAGRPPAEIRRELERRLGNTPEAERAEVQAQLVEITALRVREAMR</sequence>
<dbReference type="AlphaFoldDB" id="A0A6P0EX95"/>
<evidence type="ECO:0000256" key="2">
    <source>
        <dbReference type="ARBA" id="ARBA00004754"/>
    </source>
</evidence>
<dbReference type="EMBL" id="JAAGWH010000013">
    <property type="protein sequence ID" value="NEK93908.1"/>
    <property type="molecule type" value="Genomic_DNA"/>
</dbReference>
<dbReference type="PANTHER" id="PTHR43466">
    <property type="entry name" value="2-OXO-4-HYDROXY-4-CARBOXY-5-UREIDOIMIDAZOLINE DECARBOXYLASE-RELATED"/>
    <property type="match status" value="1"/>
</dbReference>
<dbReference type="GO" id="GO:0006144">
    <property type="term" value="P:purine nucleobase metabolic process"/>
    <property type="evidence" value="ECO:0007669"/>
    <property type="project" value="UniProtKB-KW"/>
</dbReference>
<evidence type="ECO:0000256" key="4">
    <source>
        <dbReference type="ARBA" id="ARBA00022631"/>
    </source>
</evidence>
<evidence type="ECO:0000256" key="6">
    <source>
        <dbReference type="ARBA" id="ARBA00023239"/>
    </source>
</evidence>
<dbReference type="InterPro" id="IPR018020">
    <property type="entry name" value="OHCU_decarboxylase"/>
</dbReference>
<keyword evidence="4" id="KW-0659">Purine metabolism</keyword>
<dbReference type="Pfam" id="PF09349">
    <property type="entry name" value="OHCU_decarbox"/>
    <property type="match status" value="1"/>
</dbReference>
<comment type="pathway">
    <text evidence="2">Purine metabolism; urate degradation; (S)-allantoin from urate: step 3/3.</text>
</comment>
<dbReference type="SUPFAM" id="SSF158694">
    <property type="entry name" value="UraD-Like"/>
    <property type="match status" value="1"/>
</dbReference>
<dbReference type="Proteomes" id="UP000468828">
    <property type="component" value="Unassembled WGS sequence"/>
</dbReference>
<evidence type="ECO:0000313" key="9">
    <source>
        <dbReference type="EMBL" id="NEK93908.1"/>
    </source>
</evidence>
<reference evidence="10 12" key="2">
    <citation type="submission" date="2020-02" db="EMBL/GenBank/DDBJ databases">
        <title>The WGS of Modestobacter muralis DSM 100205.</title>
        <authorList>
            <person name="Jiang Z."/>
        </authorList>
    </citation>
    <scope>NUCLEOTIDE SEQUENCE [LARGE SCALE GENOMIC DNA]</scope>
    <source>
        <strain evidence="10 12">DSM 100205</strain>
    </source>
</reference>
<name>A0A6P0EX95_9ACTN</name>
<keyword evidence="6 9" id="KW-0456">Lyase</keyword>
<evidence type="ECO:0000313" key="11">
    <source>
        <dbReference type="Proteomes" id="UP000468828"/>
    </source>
</evidence>
<dbReference type="Proteomes" id="UP000471152">
    <property type="component" value="Unassembled WGS sequence"/>
</dbReference>
<dbReference type="GO" id="GO:0051997">
    <property type="term" value="F:2-oxo-4-hydroxy-4-carboxy-5-ureidoimidazoline decarboxylase activity"/>
    <property type="evidence" value="ECO:0007669"/>
    <property type="project" value="UniProtKB-EC"/>
</dbReference>
<evidence type="ECO:0000313" key="12">
    <source>
        <dbReference type="Proteomes" id="UP000471152"/>
    </source>
</evidence>
<dbReference type="InterPro" id="IPR017595">
    <property type="entry name" value="OHCU_decarboxylase-2"/>
</dbReference>
<dbReference type="Gene3D" id="1.10.3330.10">
    <property type="entry name" value="Oxo-4-hydroxy-4-carboxy-5-ureidoimidazoline decarboxylase"/>
    <property type="match status" value="1"/>
</dbReference>
<feature type="region of interest" description="Disordered" evidence="7">
    <location>
        <begin position="66"/>
        <end position="94"/>
    </location>
</feature>
<accession>A0A6P0EX95</accession>
<dbReference type="PANTHER" id="PTHR43466:SF1">
    <property type="entry name" value="2-OXO-4-HYDROXY-4-CARBOXY-5-UREIDOIMIDAZOLINE DECARBOXYLASE-RELATED"/>
    <property type="match status" value="1"/>
</dbReference>
<protein>
    <recommendedName>
        <fullName evidence="3">2-oxo-4-hydroxy-4-carboxy-5-ureidoimidazoline decarboxylase</fullName>
        <ecNumber evidence="3">4.1.1.97</ecNumber>
    </recommendedName>
</protein>
<proteinExistence type="predicted"/>
<dbReference type="EMBL" id="JAAGWB010000013">
    <property type="protein sequence ID" value="NEN50675.1"/>
    <property type="molecule type" value="Genomic_DNA"/>
</dbReference>
<dbReference type="EC" id="4.1.1.97" evidence="3"/>
<evidence type="ECO:0000313" key="10">
    <source>
        <dbReference type="EMBL" id="NEN50675.1"/>
    </source>
</evidence>
<comment type="caution">
    <text evidence="9">The sequence shown here is derived from an EMBL/GenBank/DDBJ whole genome shotgun (WGS) entry which is preliminary data.</text>
</comment>
<keyword evidence="11" id="KW-1185">Reference proteome</keyword>
<dbReference type="NCBIfam" id="NF010372">
    <property type="entry name" value="PRK13798.1"/>
    <property type="match status" value="1"/>
</dbReference>
<evidence type="ECO:0000256" key="5">
    <source>
        <dbReference type="ARBA" id="ARBA00022793"/>
    </source>
</evidence>
<comment type="catalytic activity">
    <reaction evidence="1">
        <text>5-hydroxy-2-oxo-4-ureido-2,5-dihydro-1H-imidazole-5-carboxylate + H(+) = (S)-allantoin + CO2</text>
        <dbReference type="Rhea" id="RHEA:26301"/>
        <dbReference type="ChEBI" id="CHEBI:15378"/>
        <dbReference type="ChEBI" id="CHEBI:15678"/>
        <dbReference type="ChEBI" id="CHEBI:16526"/>
        <dbReference type="ChEBI" id="CHEBI:58639"/>
        <dbReference type="EC" id="4.1.1.97"/>
    </reaction>
</comment>
<evidence type="ECO:0000259" key="8">
    <source>
        <dbReference type="Pfam" id="PF09349"/>
    </source>
</evidence>
<keyword evidence="5" id="KW-0210">Decarboxylase</keyword>
<organism evidence="9 11">
    <name type="scientific">Modestobacter muralis</name>
    <dbReference type="NCBI Taxonomy" id="1608614"/>
    <lineage>
        <taxon>Bacteria</taxon>
        <taxon>Bacillati</taxon>
        <taxon>Actinomycetota</taxon>
        <taxon>Actinomycetes</taxon>
        <taxon>Geodermatophilales</taxon>
        <taxon>Geodermatophilaceae</taxon>
        <taxon>Modestobacter</taxon>
    </lineage>
</organism>